<dbReference type="Proteomes" id="UP000310158">
    <property type="component" value="Unassembled WGS sequence"/>
</dbReference>
<gene>
    <name evidence="1" type="ORF">EW146_g4835</name>
</gene>
<reference evidence="1 2" key="1">
    <citation type="submission" date="2019-02" db="EMBL/GenBank/DDBJ databases">
        <title>Genome sequencing of the rare red list fungi Bondarzewia mesenterica.</title>
        <authorList>
            <person name="Buettner E."/>
            <person name="Kellner H."/>
        </authorList>
    </citation>
    <scope>NUCLEOTIDE SEQUENCE [LARGE SCALE GENOMIC DNA]</scope>
    <source>
        <strain evidence="1 2">DSM 108281</strain>
    </source>
</reference>
<comment type="caution">
    <text evidence="1">The sequence shown here is derived from an EMBL/GenBank/DDBJ whole genome shotgun (WGS) entry which is preliminary data.</text>
</comment>
<organism evidence="1 2">
    <name type="scientific">Bondarzewia mesenterica</name>
    <dbReference type="NCBI Taxonomy" id="1095465"/>
    <lineage>
        <taxon>Eukaryota</taxon>
        <taxon>Fungi</taxon>
        <taxon>Dikarya</taxon>
        <taxon>Basidiomycota</taxon>
        <taxon>Agaricomycotina</taxon>
        <taxon>Agaricomycetes</taxon>
        <taxon>Russulales</taxon>
        <taxon>Bondarzewiaceae</taxon>
        <taxon>Bondarzewia</taxon>
    </lineage>
</organism>
<dbReference type="AlphaFoldDB" id="A0A4S4LTC8"/>
<proteinExistence type="predicted"/>
<evidence type="ECO:0000313" key="1">
    <source>
        <dbReference type="EMBL" id="THH15682.1"/>
    </source>
</evidence>
<dbReference type="OrthoDB" id="3236341at2759"/>
<accession>A0A4S4LTC8</accession>
<name>A0A4S4LTC8_9AGAM</name>
<keyword evidence="2" id="KW-1185">Reference proteome</keyword>
<sequence>MIIEDYITAESFEIIARPSLSAYITKDEPLTLLKEQLERKSTWGLPKLRDDMVKWRAIVEKARKKLNDRRYELKKAITDSIPHLSNPKDATSTKTKAQDILILCRIIRKNSGQKEPSIEMLTCVAFLRHCLCEYERNKRVLDAKDFWNHVDAELAKIREMHNDNAVKISKVFKQILENDQTEYGRIDTEGVALTR</sequence>
<evidence type="ECO:0000313" key="2">
    <source>
        <dbReference type="Proteomes" id="UP000310158"/>
    </source>
</evidence>
<dbReference type="EMBL" id="SGPL01000197">
    <property type="protein sequence ID" value="THH15682.1"/>
    <property type="molecule type" value="Genomic_DNA"/>
</dbReference>
<protein>
    <submittedName>
        <fullName evidence="1">Uncharacterized protein</fullName>
    </submittedName>
</protein>